<reference evidence="1" key="1">
    <citation type="submission" date="2018-01" db="EMBL/GenBank/DDBJ databases">
        <authorList>
            <person name="Clerissi C."/>
        </authorList>
    </citation>
    <scope>NUCLEOTIDE SEQUENCE [LARGE SCALE GENOMIC DNA]</scope>
    <source>
        <strain evidence="1">Cupriavidus taiwanensis STM 6021</strain>
    </source>
</reference>
<gene>
    <name evidence="1" type="ORF">CBM2594_A40479</name>
</gene>
<organism evidence="1">
    <name type="scientific">Cupriavidus taiwanensis</name>
    <dbReference type="NCBI Taxonomy" id="164546"/>
    <lineage>
        <taxon>Bacteria</taxon>
        <taxon>Pseudomonadati</taxon>
        <taxon>Pseudomonadota</taxon>
        <taxon>Betaproteobacteria</taxon>
        <taxon>Burkholderiales</taxon>
        <taxon>Burkholderiaceae</taxon>
        <taxon>Cupriavidus</taxon>
    </lineage>
</organism>
<dbReference type="AlphaFoldDB" id="A0A7Z7J663"/>
<comment type="caution">
    <text evidence="1">The sequence shown here is derived from an EMBL/GenBank/DDBJ whole genome shotgun (WGS) entry which is preliminary data.</text>
</comment>
<accession>A0A7Z7J663</accession>
<name>A0A7Z7J663_9BURK</name>
<proteinExistence type="predicted"/>
<evidence type="ECO:0000313" key="1">
    <source>
        <dbReference type="EMBL" id="SPC09156.1"/>
    </source>
</evidence>
<protein>
    <submittedName>
        <fullName evidence="1">Uncharacterized protein</fullName>
    </submittedName>
</protein>
<dbReference type="Proteomes" id="UP000257139">
    <property type="component" value="Chromosome CBM2594_a"/>
</dbReference>
<sequence>MNARPVRLDTRGEIFCMALQSMHGCLLTPGELKRALCAWIVVHPQQERMDVDLFPHARPVEWIGPVEVDDLLLVLRTHKEQAADHARAIVGHQRPAHHAPDLRGCQVGAMCVVAVEPALQGIGVVKAMNDEVHIPYTY</sequence>
<dbReference type="EMBL" id="OGUU01000008">
    <property type="protein sequence ID" value="SPC09156.1"/>
    <property type="molecule type" value="Genomic_DNA"/>
</dbReference>